<protein>
    <submittedName>
        <fullName evidence="1">Uncharacterized protein</fullName>
    </submittedName>
</protein>
<comment type="caution">
    <text evidence="1">The sequence shown here is derived from an EMBL/GenBank/DDBJ whole genome shotgun (WGS) entry which is preliminary data.</text>
</comment>
<dbReference type="AlphaFoldDB" id="A0A5J4QIY8"/>
<dbReference type="EMBL" id="SNRY01003183">
    <property type="protein sequence ID" value="KAA6321906.1"/>
    <property type="molecule type" value="Genomic_DNA"/>
</dbReference>
<organism evidence="1">
    <name type="scientific">termite gut metagenome</name>
    <dbReference type="NCBI Taxonomy" id="433724"/>
    <lineage>
        <taxon>unclassified sequences</taxon>
        <taxon>metagenomes</taxon>
        <taxon>organismal metagenomes</taxon>
    </lineage>
</organism>
<sequence length="150" mass="17179">MIQVGTLVKVPFKGTGQKTDVIPLHVGHIVFLDKEILLMHDTVIGQYLDCLCPCRVDSFIFCARYGKEFGQFHSETDRYIGIFADDTAVFHCQQWKFAFQSGCFHYVSHTSSFCLCANNRGRLRRLSTYRGWLPAACRFISPCSPYLPLR</sequence>
<proteinExistence type="predicted"/>
<evidence type="ECO:0000313" key="1">
    <source>
        <dbReference type="EMBL" id="KAA6321906.1"/>
    </source>
</evidence>
<gene>
    <name evidence="1" type="ORF">EZS27_028500</name>
</gene>
<accession>A0A5J4QIY8</accession>
<name>A0A5J4QIY8_9ZZZZ</name>
<reference evidence="1" key="1">
    <citation type="submission" date="2019-03" db="EMBL/GenBank/DDBJ databases">
        <title>Single cell metagenomics reveals metabolic interactions within the superorganism composed of flagellate Streblomastix strix and complex community of Bacteroidetes bacteria on its surface.</title>
        <authorList>
            <person name="Treitli S.C."/>
            <person name="Kolisko M."/>
            <person name="Husnik F."/>
            <person name="Keeling P."/>
            <person name="Hampl V."/>
        </authorList>
    </citation>
    <scope>NUCLEOTIDE SEQUENCE</scope>
    <source>
        <strain evidence="1">STM</strain>
    </source>
</reference>